<reference evidence="3 4" key="1">
    <citation type="submission" date="2021-03" db="EMBL/GenBank/DDBJ databases">
        <title>Complete genome of Streptomyces formicae strain 1H-GS9 (DSM 100524).</title>
        <authorList>
            <person name="Atanasov K.E."/>
            <person name="Altabella T."/>
            <person name="Ferrer A."/>
        </authorList>
    </citation>
    <scope>NUCLEOTIDE SEQUENCE [LARGE SCALE GENOMIC DNA]</scope>
    <source>
        <strain evidence="3 4">1H-GS9</strain>
    </source>
</reference>
<evidence type="ECO:0000256" key="1">
    <source>
        <dbReference type="SAM" id="MobiDB-lite"/>
    </source>
</evidence>
<organism evidence="3 4">
    <name type="scientific">Streptomyces formicae</name>
    <dbReference type="NCBI Taxonomy" id="1616117"/>
    <lineage>
        <taxon>Bacteria</taxon>
        <taxon>Bacillati</taxon>
        <taxon>Actinomycetota</taxon>
        <taxon>Actinomycetes</taxon>
        <taxon>Kitasatosporales</taxon>
        <taxon>Streptomycetaceae</taxon>
        <taxon>Streptomyces</taxon>
    </lineage>
</organism>
<evidence type="ECO:0008006" key="5">
    <source>
        <dbReference type="Google" id="ProtNLM"/>
    </source>
</evidence>
<accession>A0ABY3WUV2</accession>
<name>A0ABY3WUV2_9ACTN</name>
<gene>
    <name evidence="3" type="ORF">J4032_24820</name>
</gene>
<keyword evidence="2" id="KW-0812">Transmembrane</keyword>
<dbReference type="RefSeq" id="WP_242333512.1">
    <property type="nucleotide sequence ID" value="NZ_CP071872.1"/>
</dbReference>
<sequence length="205" mass="21997">MSEDPRTQNQSFPPPPPPPPPPLASSEAGPGAARLLVPVLVGAAVAVALGVYGKVHDPAATAFNLAGFSSPKAVKSWLTSVAFAFGLVQLFSALTMYGQMPGVRAGSWTPVLHRWSGRAAFLVAVPVAVHCLYSLGFQTYDTRVTLHSLFGCFFFGAFSAKMLLLRMERLPGWLLPIVGGLVFAALMMLWLTSVLWFFRVFGVTT</sequence>
<feature type="transmembrane region" description="Helical" evidence="2">
    <location>
        <begin position="172"/>
        <end position="198"/>
    </location>
</feature>
<evidence type="ECO:0000313" key="3">
    <source>
        <dbReference type="EMBL" id="UNM14256.1"/>
    </source>
</evidence>
<feature type="transmembrane region" description="Helical" evidence="2">
    <location>
        <begin position="119"/>
        <end position="140"/>
    </location>
</feature>
<keyword evidence="4" id="KW-1185">Reference proteome</keyword>
<keyword evidence="2" id="KW-0472">Membrane</keyword>
<evidence type="ECO:0000313" key="4">
    <source>
        <dbReference type="Proteomes" id="UP000828924"/>
    </source>
</evidence>
<evidence type="ECO:0000256" key="2">
    <source>
        <dbReference type="SAM" id="Phobius"/>
    </source>
</evidence>
<keyword evidence="2" id="KW-1133">Transmembrane helix</keyword>
<feature type="transmembrane region" description="Helical" evidence="2">
    <location>
        <begin position="35"/>
        <end position="53"/>
    </location>
</feature>
<protein>
    <recommendedName>
        <fullName evidence="5">DUF998 domain-containing protein</fullName>
    </recommendedName>
</protein>
<feature type="transmembrane region" description="Helical" evidence="2">
    <location>
        <begin position="146"/>
        <end position="165"/>
    </location>
</feature>
<feature type="region of interest" description="Disordered" evidence="1">
    <location>
        <begin position="1"/>
        <end position="28"/>
    </location>
</feature>
<dbReference type="InterPro" id="IPR045382">
    <property type="entry name" value="DUF6529"/>
</dbReference>
<feature type="compositionally biased region" description="Pro residues" evidence="1">
    <location>
        <begin position="12"/>
        <end position="23"/>
    </location>
</feature>
<dbReference type="Pfam" id="PF20139">
    <property type="entry name" value="DUF6529"/>
    <property type="match status" value="1"/>
</dbReference>
<feature type="transmembrane region" description="Helical" evidence="2">
    <location>
        <begin position="77"/>
        <end position="98"/>
    </location>
</feature>
<dbReference type="EMBL" id="CP071872">
    <property type="protein sequence ID" value="UNM14256.1"/>
    <property type="molecule type" value="Genomic_DNA"/>
</dbReference>
<dbReference type="SUPFAM" id="SSF101447">
    <property type="entry name" value="Formin homology 2 domain (FH2 domain)"/>
    <property type="match status" value="1"/>
</dbReference>
<proteinExistence type="predicted"/>
<dbReference type="Proteomes" id="UP000828924">
    <property type="component" value="Chromosome"/>
</dbReference>